<name>A0A4Y2VYP5_ARAVE</name>
<dbReference type="OrthoDB" id="6775860at2759"/>
<sequence length="106" mass="12080">MKGRKIIFFLHILNTNYTHHCGEKGIWRPVKALPVIKKPSIRQPGKSYAQVEADKKRKEEETDENGQSHGSDRSKSRAGPNKSGAWCKVDLRGLETDFVKQNILLH</sequence>
<reference evidence="2 3" key="1">
    <citation type="journal article" date="2019" name="Sci. Rep.">
        <title>Orb-weaving spider Araneus ventricosus genome elucidates the spidroin gene catalogue.</title>
        <authorList>
            <person name="Kono N."/>
            <person name="Nakamura H."/>
            <person name="Ohtoshi R."/>
            <person name="Moran D.A.P."/>
            <person name="Shinohara A."/>
            <person name="Yoshida Y."/>
            <person name="Fujiwara M."/>
            <person name="Mori M."/>
            <person name="Tomita M."/>
            <person name="Arakawa K."/>
        </authorList>
    </citation>
    <scope>NUCLEOTIDE SEQUENCE [LARGE SCALE GENOMIC DNA]</scope>
</reference>
<gene>
    <name evidence="2" type="ORF">AVEN_98056_1</name>
</gene>
<proteinExistence type="predicted"/>
<accession>A0A4Y2VYP5</accession>
<evidence type="ECO:0000256" key="1">
    <source>
        <dbReference type="SAM" id="MobiDB-lite"/>
    </source>
</evidence>
<dbReference type="Proteomes" id="UP000499080">
    <property type="component" value="Unassembled WGS sequence"/>
</dbReference>
<dbReference type="EMBL" id="BGPR01053234">
    <property type="protein sequence ID" value="GBO30035.1"/>
    <property type="molecule type" value="Genomic_DNA"/>
</dbReference>
<keyword evidence="3" id="KW-1185">Reference proteome</keyword>
<dbReference type="AlphaFoldDB" id="A0A4Y2VYP5"/>
<evidence type="ECO:0000313" key="3">
    <source>
        <dbReference type="Proteomes" id="UP000499080"/>
    </source>
</evidence>
<evidence type="ECO:0000313" key="2">
    <source>
        <dbReference type="EMBL" id="GBO30035.1"/>
    </source>
</evidence>
<organism evidence="2 3">
    <name type="scientific">Araneus ventricosus</name>
    <name type="common">Orbweaver spider</name>
    <name type="synonym">Epeira ventricosa</name>
    <dbReference type="NCBI Taxonomy" id="182803"/>
    <lineage>
        <taxon>Eukaryota</taxon>
        <taxon>Metazoa</taxon>
        <taxon>Ecdysozoa</taxon>
        <taxon>Arthropoda</taxon>
        <taxon>Chelicerata</taxon>
        <taxon>Arachnida</taxon>
        <taxon>Araneae</taxon>
        <taxon>Araneomorphae</taxon>
        <taxon>Entelegynae</taxon>
        <taxon>Araneoidea</taxon>
        <taxon>Araneidae</taxon>
        <taxon>Araneus</taxon>
    </lineage>
</organism>
<protein>
    <submittedName>
        <fullName evidence="2">Uncharacterized protein</fullName>
    </submittedName>
</protein>
<comment type="caution">
    <text evidence="2">The sequence shown here is derived from an EMBL/GenBank/DDBJ whole genome shotgun (WGS) entry which is preliminary data.</text>
</comment>
<feature type="region of interest" description="Disordered" evidence="1">
    <location>
        <begin position="38"/>
        <end position="85"/>
    </location>
</feature>